<gene>
    <name evidence="7" type="ORF">DJ019_18030</name>
</gene>
<dbReference type="PANTHER" id="PTHR30468:SF1">
    <property type="entry name" value="ALPHA-KETOGLUTARATE-DEPENDENT SULFONATE DIOXYGENASE"/>
    <property type="match status" value="1"/>
</dbReference>
<evidence type="ECO:0000256" key="2">
    <source>
        <dbReference type="ARBA" id="ARBA00022723"/>
    </source>
</evidence>
<evidence type="ECO:0000256" key="3">
    <source>
        <dbReference type="ARBA" id="ARBA00022964"/>
    </source>
</evidence>
<dbReference type="SUPFAM" id="SSF51197">
    <property type="entry name" value="Clavaminate synthase-like"/>
    <property type="match status" value="1"/>
</dbReference>
<dbReference type="OrthoDB" id="7209371at2"/>
<keyword evidence="5" id="KW-0408">Iron</keyword>
<dbReference type="InterPro" id="IPR003819">
    <property type="entry name" value="TauD/TfdA-like"/>
</dbReference>
<dbReference type="Pfam" id="PF02668">
    <property type="entry name" value="TauD"/>
    <property type="match status" value="1"/>
</dbReference>
<evidence type="ECO:0000256" key="1">
    <source>
        <dbReference type="ARBA" id="ARBA00005896"/>
    </source>
</evidence>
<evidence type="ECO:0000313" key="8">
    <source>
        <dbReference type="Proteomes" id="UP000249524"/>
    </source>
</evidence>
<dbReference type="PANTHER" id="PTHR30468">
    <property type="entry name" value="ALPHA-KETOGLUTARATE-DEPENDENT SULFONATE DIOXYGENASE"/>
    <property type="match status" value="1"/>
</dbReference>
<dbReference type="AlphaFoldDB" id="A0A328B7B5"/>
<evidence type="ECO:0000256" key="5">
    <source>
        <dbReference type="ARBA" id="ARBA00023004"/>
    </source>
</evidence>
<keyword evidence="2" id="KW-0479">Metal-binding</keyword>
<feature type="domain" description="TauD/TfdA-like" evidence="6">
    <location>
        <begin position="12"/>
        <end position="281"/>
    </location>
</feature>
<dbReference type="RefSeq" id="WP_111277653.1">
    <property type="nucleotide sequence ID" value="NZ_QFYS01000010.1"/>
</dbReference>
<keyword evidence="8" id="KW-1185">Reference proteome</keyword>
<dbReference type="Proteomes" id="UP000249524">
    <property type="component" value="Unassembled WGS sequence"/>
</dbReference>
<keyword evidence="4" id="KW-0560">Oxidoreductase</keyword>
<keyword evidence="3 7" id="KW-0223">Dioxygenase</keyword>
<dbReference type="EMBL" id="QFYS01000010">
    <property type="protein sequence ID" value="RAK62759.1"/>
    <property type="molecule type" value="Genomic_DNA"/>
</dbReference>
<organism evidence="7 8">
    <name type="scientific">Phenylobacterium kunshanense</name>
    <dbReference type="NCBI Taxonomy" id="1445034"/>
    <lineage>
        <taxon>Bacteria</taxon>
        <taxon>Pseudomonadati</taxon>
        <taxon>Pseudomonadota</taxon>
        <taxon>Alphaproteobacteria</taxon>
        <taxon>Caulobacterales</taxon>
        <taxon>Caulobacteraceae</taxon>
        <taxon>Phenylobacterium</taxon>
    </lineage>
</organism>
<evidence type="ECO:0000256" key="4">
    <source>
        <dbReference type="ARBA" id="ARBA00023002"/>
    </source>
</evidence>
<dbReference type="InterPro" id="IPR042098">
    <property type="entry name" value="TauD-like_sf"/>
</dbReference>
<accession>A0A328B7B5</accession>
<protein>
    <submittedName>
        <fullName evidence="7">TauD/TfdA family dioxygenase</fullName>
    </submittedName>
</protein>
<evidence type="ECO:0000313" key="7">
    <source>
        <dbReference type="EMBL" id="RAK62759.1"/>
    </source>
</evidence>
<comment type="similarity">
    <text evidence="1">Belongs to the TfdA dioxygenase family.</text>
</comment>
<dbReference type="GO" id="GO:0005737">
    <property type="term" value="C:cytoplasm"/>
    <property type="evidence" value="ECO:0007669"/>
    <property type="project" value="TreeGrafter"/>
</dbReference>
<name>A0A328B7B5_9CAUL</name>
<proteinExistence type="inferred from homology"/>
<dbReference type="GO" id="GO:0046872">
    <property type="term" value="F:metal ion binding"/>
    <property type="evidence" value="ECO:0007669"/>
    <property type="project" value="UniProtKB-KW"/>
</dbReference>
<dbReference type="Gene3D" id="3.60.130.10">
    <property type="entry name" value="Clavaminate synthase-like"/>
    <property type="match status" value="1"/>
</dbReference>
<evidence type="ECO:0000259" key="6">
    <source>
        <dbReference type="Pfam" id="PF02668"/>
    </source>
</evidence>
<dbReference type="GO" id="GO:0016706">
    <property type="term" value="F:2-oxoglutarate-dependent dioxygenase activity"/>
    <property type="evidence" value="ECO:0007669"/>
    <property type="project" value="TreeGrafter"/>
</dbReference>
<reference evidence="7 8" key="1">
    <citation type="submission" date="2018-05" db="EMBL/GenBank/DDBJ databases">
        <authorList>
            <person name="Lanie J.A."/>
            <person name="Ng W.-L."/>
            <person name="Kazmierczak K.M."/>
            <person name="Andrzejewski T.M."/>
            <person name="Davidsen T.M."/>
            <person name="Wayne K.J."/>
            <person name="Tettelin H."/>
            <person name="Glass J.I."/>
            <person name="Rusch D."/>
            <person name="Podicherti R."/>
            <person name="Tsui H.-C.T."/>
            <person name="Winkler M.E."/>
        </authorList>
    </citation>
    <scope>NUCLEOTIDE SEQUENCE [LARGE SCALE GENOMIC DNA]</scope>
    <source>
        <strain evidence="7 8">BUT-10</strain>
    </source>
</reference>
<sequence length="288" mass="31515">MADGAAGGGIQVRPRESGFGAEVTGVDLSKPLPPAALAAVRDAFARHAVLSFPDQPLSLDELEAFTLQIGPFGEDPFIKPMPGRPNVLELRREPDEKAPNFGGGWHSDWSFQPAPPSATILRSEVTPPVGGDTLFIDAARAYDDLSDTMKAMLAPLRAIHSAGRPYGAQGMFARETEKRTMEIISSPEADKTHPHPLVRTHPVTGRKALFVSPVYTVGVEGLTDMESDAVLGFLYKHLLQEKYRLRHTWKPGMLLMWDNRCTMHFAEGGYDGHLRVMHRTTVAGEVPV</sequence>
<comment type="caution">
    <text evidence="7">The sequence shown here is derived from an EMBL/GenBank/DDBJ whole genome shotgun (WGS) entry which is preliminary data.</text>
</comment>
<dbReference type="InterPro" id="IPR051323">
    <property type="entry name" value="AtsK-like"/>
</dbReference>